<dbReference type="AlphaFoldDB" id="A0AAX4K397"/>
<keyword evidence="5" id="KW-1185">Reference proteome</keyword>
<feature type="transmembrane region" description="Helical" evidence="2">
    <location>
        <begin position="229"/>
        <end position="246"/>
    </location>
</feature>
<comment type="similarity">
    <text evidence="1">Belongs to the ROT1 family.</text>
</comment>
<evidence type="ECO:0000256" key="2">
    <source>
        <dbReference type="SAM" id="Phobius"/>
    </source>
</evidence>
<gene>
    <name evidence="4" type="ORF">L201_006524</name>
</gene>
<dbReference type="Pfam" id="PF10681">
    <property type="entry name" value="Rot1"/>
    <property type="match status" value="1"/>
</dbReference>
<dbReference type="EMBL" id="CP144106">
    <property type="protein sequence ID" value="WWC91578.1"/>
    <property type="molecule type" value="Genomic_DNA"/>
</dbReference>
<keyword evidence="2" id="KW-1133">Transmembrane helix</keyword>
<organism evidence="4 5">
    <name type="scientific">Kwoniella dendrophila CBS 6074</name>
    <dbReference type="NCBI Taxonomy" id="1295534"/>
    <lineage>
        <taxon>Eukaryota</taxon>
        <taxon>Fungi</taxon>
        <taxon>Dikarya</taxon>
        <taxon>Basidiomycota</taxon>
        <taxon>Agaricomycotina</taxon>
        <taxon>Tremellomycetes</taxon>
        <taxon>Tremellales</taxon>
        <taxon>Cryptococcaceae</taxon>
        <taxon>Kwoniella</taxon>
    </lineage>
</organism>
<dbReference type="GO" id="GO:0005789">
    <property type="term" value="C:endoplasmic reticulum membrane"/>
    <property type="evidence" value="ECO:0007669"/>
    <property type="project" value="UniProtKB-SubCell"/>
</dbReference>
<keyword evidence="1" id="KW-0256">Endoplasmic reticulum</keyword>
<dbReference type="InterPro" id="IPR019623">
    <property type="entry name" value="Rot1"/>
</dbReference>
<dbReference type="PIRSF" id="PIRSF017290">
    <property type="entry name" value="ROT1_prd"/>
    <property type="match status" value="1"/>
</dbReference>
<dbReference type="GO" id="GO:0006458">
    <property type="term" value="P:'de novo' protein folding"/>
    <property type="evidence" value="ECO:0007669"/>
    <property type="project" value="InterPro"/>
</dbReference>
<dbReference type="Proteomes" id="UP001355207">
    <property type="component" value="Chromosome 9"/>
</dbReference>
<dbReference type="PANTHER" id="PTHR28090:SF2">
    <property type="entry name" value="PROTEIN ROT1"/>
    <property type="match status" value="1"/>
</dbReference>
<evidence type="ECO:0000313" key="4">
    <source>
        <dbReference type="EMBL" id="WWC91578.1"/>
    </source>
</evidence>
<evidence type="ECO:0000256" key="3">
    <source>
        <dbReference type="SAM" id="SignalP"/>
    </source>
</evidence>
<keyword evidence="3" id="KW-0732">Signal</keyword>
<feature type="chain" id="PRO_5043399570" description="Protein ROT1" evidence="3">
    <location>
        <begin position="21"/>
        <end position="247"/>
    </location>
</feature>
<comment type="function">
    <text evidence="1">Required for normal levels of the cell wall 1,6-beta-glucan. Involved in a protein folding machinery chaperoning proteins acting in various physiological processes including cell wall synthesis and lysis of autophagic bodies.</text>
</comment>
<evidence type="ECO:0000256" key="1">
    <source>
        <dbReference type="PIRNR" id="PIRNR017290"/>
    </source>
</evidence>
<sequence>MLSSVALSFGLALLPLTALAQGDISAANNLTDLEGTWTSNAAVTTGGSFCIPAEMKFSYPTNTGMSYSFTNDGFFEEAQYRYNSNASNPACIQAVLIWQHGTYTLENDGSITLKPFGSDGRVQVQDPCAATTNIITYYDEKTTFKDWGIIVDPDTGNYQLRLNRYDGAKLPYMNLVAKPPNMLPTQVLTGVNASGQTNTRKRSLTSSPLNVFKRSSASPRSSSFSTNQVIGVAGLVGTVAVGLLALF</sequence>
<name>A0AAX4K397_9TREE</name>
<dbReference type="GO" id="GO:0051082">
    <property type="term" value="F:unfolded protein binding"/>
    <property type="evidence" value="ECO:0007669"/>
    <property type="project" value="TreeGrafter"/>
</dbReference>
<dbReference type="PANTHER" id="PTHR28090">
    <property type="entry name" value="PROTEIN ROT1"/>
    <property type="match status" value="1"/>
</dbReference>
<comment type="subcellular location">
    <subcellularLocation>
        <location evidence="1">Endoplasmic reticulum membrane</location>
    </subcellularLocation>
</comment>
<protein>
    <recommendedName>
        <fullName evidence="1">Protein ROT1</fullName>
    </recommendedName>
</protein>
<dbReference type="GeneID" id="91097193"/>
<feature type="signal peptide" evidence="3">
    <location>
        <begin position="1"/>
        <end position="20"/>
    </location>
</feature>
<keyword evidence="1 2" id="KW-0472">Membrane</keyword>
<reference evidence="4 5" key="1">
    <citation type="submission" date="2024-01" db="EMBL/GenBank/DDBJ databases">
        <title>Comparative genomics of Cryptococcus and Kwoniella reveals pathogenesis evolution and contrasting modes of karyotype evolution via chromosome fusion or intercentromeric recombination.</title>
        <authorList>
            <person name="Coelho M.A."/>
            <person name="David-Palma M."/>
            <person name="Shea T."/>
            <person name="Bowers K."/>
            <person name="McGinley-Smith S."/>
            <person name="Mohammad A.W."/>
            <person name="Gnirke A."/>
            <person name="Yurkov A.M."/>
            <person name="Nowrousian M."/>
            <person name="Sun S."/>
            <person name="Cuomo C.A."/>
            <person name="Heitman J."/>
        </authorList>
    </citation>
    <scope>NUCLEOTIDE SEQUENCE [LARGE SCALE GENOMIC DNA]</scope>
    <source>
        <strain evidence="4 5">CBS 6074</strain>
    </source>
</reference>
<keyword evidence="2" id="KW-0812">Transmembrane</keyword>
<accession>A0AAX4K397</accession>
<dbReference type="RefSeq" id="XP_066078340.1">
    <property type="nucleotide sequence ID" value="XM_066222243.1"/>
</dbReference>
<evidence type="ECO:0000313" key="5">
    <source>
        <dbReference type="Proteomes" id="UP001355207"/>
    </source>
</evidence>
<proteinExistence type="inferred from homology"/>